<feature type="chain" id="PRO_5018969771" evidence="2">
    <location>
        <begin position="23"/>
        <end position="1758"/>
    </location>
</feature>
<proteinExistence type="predicted"/>
<protein>
    <submittedName>
        <fullName evidence="3">Uncharacterized protein</fullName>
    </submittedName>
</protein>
<dbReference type="VEuPathDB" id="FungiDB:DD237_001990"/>
<keyword evidence="2" id="KW-0732">Signal</keyword>
<evidence type="ECO:0000313" key="4">
    <source>
        <dbReference type="Proteomes" id="UP000286097"/>
    </source>
</evidence>
<evidence type="ECO:0000313" key="3">
    <source>
        <dbReference type="EMBL" id="RQM13847.1"/>
    </source>
</evidence>
<accession>A0A425C9Z6</accession>
<organism evidence="3 4">
    <name type="scientific">Peronospora effusa</name>
    <dbReference type="NCBI Taxonomy" id="542832"/>
    <lineage>
        <taxon>Eukaryota</taxon>
        <taxon>Sar</taxon>
        <taxon>Stramenopiles</taxon>
        <taxon>Oomycota</taxon>
        <taxon>Peronosporomycetes</taxon>
        <taxon>Peronosporales</taxon>
        <taxon>Peronosporaceae</taxon>
        <taxon>Peronospora</taxon>
    </lineage>
</organism>
<reference evidence="3 4" key="1">
    <citation type="submission" date="2018-06" db="EMBL/GenBank/DDBJ databases">
        <title>Comparative genomics of downy mildews reveals potential adaptations to biotrophy.</title>
        <authorList>
            <person name="Fletcher K."/>
            <person name="Klosterman S.J."/>
            <person name="Derevnina L."/>
            <person name="Martin F."/>
            <person name="Koike S."/>
            <person name="Reyes Chin-Wo S."/>
            <person name="Mou B."/>
            <person name="Michelmore R."/>
        </authorList>
    </citation>
    <scope>NUCLEOTIDE SEQUENCE [LARGE SCALE GENOMIC DNA]</scope>
    <source>
        <strain evidence="3 4">R13</strain>
    </source>
</reference>
<feature type="signal peptide" evidence="2">
    <location>
        <begin position="1"/>
        <end position="22"/>
    </location>
</feature>
<feature type="region of interest" description="Disordered" evidence="1">
    <location>
        <begin position="59"/>
        <end position="79"/>
    </location>
</feature>
<feature type="compositionally biased region" description="Basic and acidic residues" evidence="1">
    <location>
        <begin position="672"/>
        <end position="685"/>
    </location>
</feature>
<sequence>MKVVVVFVVLVATFSRTTVTTAYTFDNETSSTLMAPMPSIDRLSQINVTKKSTYDLHAHGSDMSTLRENDNLENSSSDHDIIKSDDNITRFESATPSAVMNAVFKLGSVLNATSTIESTYPNWVGTGLTTASASSCWRRAHIAKTCPLGYGRRLGMCWSECPYSYPGECGLECIRQNDNCILAIVSKVAVVVQTSLSLSAWSIYGDMTKWSKRVQLAIKCTKYMISLSKSLVKYIRFIKVHHPEATEDKILAILYRIDNVIIDIPVSISYCLGIKVEDDIKFADMVITTAEYALREIVVYGSGITASWTAFTKFMKKISLGDSIAALNETDITSLKSALKSNSTCGYDMKRLLDRTWMTVAELRQLNPEISENDIRVIMSQSNLVLRDIPAATNNCLSELIKHSDTTKAYATRSVLRKTFGVIVEDLIKSGTSHNGSFLSAQEYAVRIADRAIAVWAIWDPFYISSVVSEYFQPICTHPELIGEIDDGDATMALGMSIVQDAFKNSYGTWTKVGDGSVTITFKSADTIDVVANVKSGGRTIDEVDVLAGKTVTWKSNVTTLGGKTLYLDRWRPGFLGLPSTSGGSMLLWIPRSTQGGCLKLTAVLLLVLSTFVFTTFYPTASAQSYTFDGSKVSIPTAAAAAANLTIHSSARISNSTESSFDALGGDEDSDNKDSDNKYSSDQSEHATGTTDGSSDCDNHGDSFGNVLTATSTIRSTYRNWIGPALGRANGKACYRKTHIAKTCPVGFDASLGTCWAQCPFSYPVECGMECIRQNDNCALEVVTKVSTVAQAALSIATDNVYGKFKLMTKGIQIAFKCSKEIMGLVKSLSKYVRTVKISDPDTTHEKILTALYQTDKVVFDIPVAIAACLGIKVDDQFKFADRVVNTAELVLKEVINNGIAIVSDWTAFTSFMGRISLGDTIRSLNESDITSLKTALESNSTCGYDTKRLLDRMWMTVAEMRRQNPTISENDIRVAMSKSNLALYEIPTVTNNCMAELIAESDESSAYTTRDKLRKGLGSIMDDLIKSGTSNNGTLLTAGQYAYRIADKVATFYAVWEKKNIGNVMSEFFQTICGPTEFVGEIDDGSAREALGFENVGTAFRHSAGNWTRKGDGSVVITFSSLDTEDVTVDIISGGNKFDEVAVASGKNVTWRSNTTALGGKTLYLKRWRPGFLGLPKSRGGSLLLWVPRSTQGGNLQLSVKLNSSIFNGNRVSIPTTDATTANFTVNSHARISTSASPYCSDHNDISLEKAWPSFGNALTAISTIVPTYRNWIGPAVGHATDTACYRKTHIAKTCPLGFDASLGTCWAQCPFSYPAECGMECIRQNDNCALEVVTKVSTVAQAALSIAIASVYGKFKLAAMGLEIAFKCSKEIMGLVKSLSKYVRTVKVSDPNTSREKMLTMLYQTDNVVFDIPVAIATCLGIKVDDRFKFADRVVTTAELVLKEVINNGIAIVSSWTAFMSFMGRISLGDTIRSLNESDITSLKTALESNSTCGYDTKRLLDRIWMTVAEMRRQNPTISENDIRVAMSKSNLALYEIPTVTNNCMAELIAESDESSAYTTRDKLRKGLGSIMDDLIESGTSNNGTLLTAGQYAYRIADKAATFYAVWEKKNIGSVISEFFQTICGPTEFVGEIDDGSAREALGFENVGAAFRHSAGNWTRKGDGSVVITFSSLDTEDVTVDIISGGNKFDEVAVASGKNVTWRSNTTALGGKTLYLKRWRPGFLGLPKSKGGSLLLWVPRSTQGGNLQLSVKLNVS</sequence>
<evidence type="ECO:0000256" key="2">
    <source>
        <dbReference type="SAM" id="SignalP"/>
    </source>
</evidence>
<comment type="caution">
    <text evidence="3">The sequence shown here is derived from an EMBL/GenBank/DDBJ whole genome shotgun (WGS) entry which is preliminary data.</text>
</comment>
<feature type="compositionally biased region" description="Polar residues" evidence="1">
    <location>
        <begin position="686"/>
        <end position="696"/>
    </location>
</feature>
<gene>
    <name evidence="3" type="ORF">DD237_001990</name>
</gene>
<feature type="region of interest" description="Disordered" evidence="1">
    <location>
        <begin position="657"/>
        <end position="697"/>
    </location>
</feature>
<name>A0A425C9Z6_9STRA</name>
<dbReference type="EMBL" id="QKXF01000232">
    <property type="protein sequence ID" value="RQM13847.1"/>
    <property type="molecule type" value="Genomic_DNA"/>
</dbReference>
<evidence type="ECO:0000256" key="1">
    <source>
        <dbReference type="SAM" id="MobiDB-lite"/>
    </source>
</evidence>
<dbReference type="Proteomes" id="UP000286097">
    <property type="component" value="Unassembled WGS sequence"/>
</dbReference>